<evidence type="ECO:0000313" key="2">
    <source>
        <dbReference type="Proteomes" id="UP000240608"/>
    </source>
</evidence>
<evidence type="ECO:0000313" key="1">
    <source>
        <dbReference type="EMBL" id="PTB91885.1"/>
    </source>
</evidence>
<name>A0A2T4DDH9_9BACT</name>
<protein>
    <submittedName>
        <fullName evidence="1">Uncharacterized protein</fullName>
    </submittedName>
</protein>
<reference evidence="1 2" key="1">
    <citation type="submission" date="2018-03" db="EMBL/GenBank/DDBJ databases">
        <title>Cross-interface Injection: A General Nanoliter Liquid Handling Method Applied to Single Cells Genome Amplification Automated Nanoliter Liquid Handling Applied to Single Cell Multiple Displacement Amplification.</title>
        <authorList>
            <person name="Yun J."/>
            <person name="Xu P."/>
            <person name="Xu J."/>
            <person name="Dai X."/>
            <person name="Wang Y."/>
            <person name="Zheng X."/>
            <person name="Cao C."/>
            <person name="Yi Q."/>
            <person name="Zhu Y."/>
            <person name="Wang L."/>
            <person name="Dong Z."/>
            <person name="Huang Y."/>
            <person name="Huang L."/>
            <person name="Du W."/>
        </authorList>
    </citation>
    <scope>NUCLEOTIDE SEQUENCE [LARGE SCALE GENOMIC DNA]</scope>
    <source>
        <strain evidence="1 2">Z-D1-2</strain>
    </source>
</reference>
<dbReference type="Proteomes" id="UP000240608">
    <property type="component" value="Unassembled WGS sequence"/>
</dbReference>
<dbReference type="EMBL" id="PYVU01000292">
    <property type="protein sequence ID" value="PTB91885.1"/>
    <property type="molecule type" value="Genomic_DNA"/>
</dbReference>
<dbReference type="AlphaFoldDB" id="A0A2T4DDH9"/>
<proteinExistence type="predicted"/>
<organism evidence="1 2">
    <name type="scientific">Marivirga lumbricoides</name>
    <dbReference type="NCBI Taxonomy" id="1046115"/>
    <lineage>
        <taxon>Bacteria</taxon>
        <taxon>Pseudomonadati</taxon>
        <taxon>Bacteroidota</taxon>
        <taxon>Cytophagia</taxon>
        <taxon>Cytophagales</taxon>
        <taxon>Marivirgaceae</taxon>
        <taxon>Marivirga</taxon>
    </lineage>
</organism>
<sequence>MNDDAIYSEYTPERLKQEYIILGKGIMSDAMNDYEVYERQQQLIKQANIIHNINKRVDKRKKRFIKWC</sequence>
<comment type="caution">
    <text evidence="1">The sequence shown here is derived from an EMBL/GenBank/DDBJ whole genome shotgun (WGS) entry which is preliminary data.</text>
</comment>
<accession>A0A2T4DDH9</accession>
<gene>
    <name evidence="1" type="ORF">C9994_14805</name>
</gene>